<dbReference type="PANTHER" id="PTHR43877:SF2">
    <property type="entry name" value="AMINOALKYLPHOSPHONATE N-ACETYLTRANSFERASE-RELATED"/>
    <property type="match status" value="1"/>
</dbReference>
<evidence type="ECO:0000256" key="2">
    <source>
        <dbReference type="ARBA" id="ARBA00023315"/>
    </source>
</evidence>
<dbReference type="STRING" id="299255.SAMN02745129_4229"/>
<evidence type="ECO:0000313" key="5">
    <source>
        <dbReference type="Proteomes" id="UP000184268"/>
    </source>
</evidence>
<protein>
    <submittedName>
        <fullName evidence="4">Acetyltransferase (GNAT) family protein</fullName>
    </submittedName>
</protein>
<dbReference type="InterPro" id="IPR016181">
    <property type="entry name" value="Acyl_CoA_acyltransferase"/>
</dbReference>
<reference evidence="4 5" key="1">
    <citation type="submission" date="2016-11" db="EMBL/GenBank/DDBJ databases">
        <authorList>
            <person name="Jaros S."/>
            <person name="Januszkiewicz K."/>
            <person name="Wedrychowicz H."/>
        </authorList>
    </citation>
    <scope>NUCLEOTIDE SEQUENCE [LARGE SCALE GENOMIC DNA]</scope>
    <source>
        <strain evidence="4 5">DSM 16917</strain>
    </source>
</reference>
<dbReference type="RefSeq" id="WP_067660511.1">
    <property type="nucleotide sequence ID" value="NZ_FQXG01000007.1"/>
</dbReference>
<dbReference type="Pfam" id="PF00583">
    <property type="entry name" value="Acetyltransf_1"/>
    <property type="match status" value="1"/>
</dbReference>
<gene>
    <name evidence="4" type="ORF">SAMN02745129_4229</name>
</gene>
<feature type="domain" description="N-acetyltransferase" evidence="3">
    <location>
        <begin position="1"/>
        <end position="138"/>
    </location>
</feature>
<proteinExistence type="predicted"/>
<dbReference type="SUPFAM" id="SSF55729">
    <property type="entry name" value="Acyl-CoA N-acyltransferases (Nat)"/>
    <property type="match status" value="1"/>
</dbReference>
<accession>A0A1M5YGM6</accession>
<dbReference type="Proteomes" id="UP000184268">
    <property type="component" value="Unassembled WGS sequence"/>
</dbReference>
<evidence type="ECO:0000256" key="1">
    <source>
        <dbReference type="ARBA" id="ARBA00022679"/>
    </source>
</evidence>
<dbReference type="PANTHER" id="PTHR43877">
    <property type="entry name" value="AMINOALKYLPHOSPHONATE N-ACETYLTRANSFERASE-RELATED-RELATED"/>
    <property type="match status" value="1"/>
</dbReference>
<dbReference type="GO" id="GO:0016747">
    <property type="term" value="F:acyltransferase activity, transferring groups other than amino-acyl groups"/>
    <property type="evidence" value="ECO:0007669"/>
    <property type="project" value="InterPro"/>
</dbReference>
<dbReference type="OrthoDB" id="9813917at2"/>
<keyword evidence="2" id="KW-0012">Acyltransferase</keyword>
<evidence type="ECO:0000313" key="4">
    <source>
        <dbReference type="EMBL" id="SHI11221.1"/>
    </source>
</evidence>
<dbReference type="InterPro" id="IPR050832">
    <property type="entry name" value="Bact_Acetyltransf"/>
</dbReference>
<dbReference type="EMBL" id="FQXG01000007">
    <property type="protein sequence ID" value="SHI11221.1"/>
    <property type="molecule type" value="Genomic_DNA"/>
</dbReference>
<keyword evidence="5" id="KW-1185">Reference proteome</keyword>
<name>A0A1M5YGM6_9GAMM</name>
<sequence length="152" mass="16836">MTDPLSLCACAAEQVPLELLLEADPDEQAVARYQLDCQAYVAQQAGRVVAACLLRPQADGRWELMNIATLPDTQGQGVGSELLRFAIAQARDAGAKVLFLGTGTFGYQLAFYQRQGFRVTALERDHFLDHYPEPIFEQGIQHKDRLILSLSL</sequence>
<dbReference type="AlphaFoldDB" id="A0A1M5YGM6"/>
<dbReference type="InterPro" id="IPR000182">
    <property type="entry name" value="GNAT_dom"/>
</dbReference>
<keyword evidence="1 4" id="KW-0808">Transferase</keyword>
<organism evidence="4 5">
    <name type="scientific">Ferrimonas marina</name>
    <dbReference type="NCBI Taxonomy" id="299255"/>
    <lineage>
        <taxon>Bacteria</taxon>
        <taxon>Pseudomonadati</taxon>
        <taxon>Pseudomonadota</taxon>
        <taxon>Gammaproteobacteria</taxon>
        <taxon>Alteromonadales</taxon>
        <taxon>Ferrimonadaceae</taxon>
        <taxon>Ferrimonas</taxon>
    </lineage>
</organism>
<evidence type="ECO:0000259" key="3">
    <source>
        <dbReference type="PROSITE" id="PS51186"/>
    </source>
</evidence>
<dbReference type="Gene3D" id="3.40.630.30">
    <property type="match status" value="1"/>
</dbReference>
<dbReference type="CDD" id="cd04301">
    <property type="entry name" value="NAT_SF"/>
    <property type="match status" value="1"/>
</dbReference>
<dbReference type="PROSITE" id="PS51186">
    <property type="entry name" value="GNAT"/>
    <property type="match status" value="1"/>
</dbReference>